<proteinExistence type="predicted"/>
<evidence type="ECO:0000313" key="3">
    <source>
        <dbReference type="Proteomes" id="UP000295468"/>
    </source>
</evidence>
<evidence type="ECO:0000313" key="2">
    <source>
        <dbReference type="EMBL" id="TDQ32798.1"/>
    </source>
</evidence>
<keyword evidence="3" id="KW-1185">Reference proteome</keyword>
<keyword evidence="1" id="KW-0812">Transmembrane</keyword>
<organism evidence="2 3">
    <name type="scientific">Zeaxanthinibacter enoshimensis</name>
    <dbReference type="NCBI Taxonomy" id="392009"/>
    <lineage>
        <taxon>Bacteria</taxon>
        <taxon>Pseudomonadati</taxon>
        <taxon>Bacteroidota</taxon>
        <taxon>Flavobacteriia</taxon>
        <taxon>Flavobacteriales</taxon>
        <taxon>Flavobacteriaceae</taxon>
        <taxon>Zeaxanthinibacter</taxon>
    </lineage>
</organism>
<sequence length="55" mass="6745">MKQFAFLKELYLSAFRDIGNFLVRNYFKLFSWFCFMLFAIVLYAFVYRLLTGYAF</sequence>
<dbReference type="InterPro" id="IPR046635">
    <property type="entry name" value="DUF6747"/>
</dbReference>
<reference evidence="2 3" key="1">
    <citation type="submission" date="2019-03" db="EMBL/GenBank/DDBJ databases">
        <title>Genomic Encyclopedia of Archaeal and Bacterial Type Strains, Phase II (KMG-II): from individual species to whole genera.</title>
        <authorList>
            <person name="Goeker M."/>
        </authorList>
    </citation>
    <scope>NUCLEOTIDE SEQUENCE [LARGE SCALE GENOMIC DNA]</scope>
    <source>
        <strain evidence="2 3">DSM 18435</strain>
    </source>
</reference>
<dbReference type="AlphaFoldDB" id="A0A4R6TV37"/>
<protein>
    <submittedName>
        <fullName evidence="2">Uncharacterized protein</fullName>
    </submittedName>
</protein>
<dbReference type="EMBL" id="SNYI01000001">
    <property type="protein sequence ID" value="TDQ32798.1"/>
    <property type="molecule type" value="Genomic_DNA"/>
</dbReference>
<comment type="caution">
    <text evidence="2">The sequence shown here is derived from an EMBL/GenBank/DDBJ whole genome shotgun (WGS) entry which is preliminary data.</text>
</comment>
<dbReference type="RefSeq" id="WP_166636661.1">
    <property type="nucleotide sequence ID" value="NZ_SNYI01000001.1"/>
</dbReference>
<gene>
    <name evidence="2" type="ORF">CLV82_0631</name>
</gene>
<keyword evidence="1" id="KW-0472">Membrane</keyword>
<name>A0A4R6TV37_9FLAO</name>
<accession>A0A4R6TV37</accession>
<dbReference type="Pfam" id="PF20532">
    <property type="entry name" value="DUF6747"/>
    <property type="match status" value="1"/>
</dbReference>
<evidence type="ECO:0000256" key="1">
    <source>
        <dbReference type="SAM" id="Phobius"/>
    </source>
</evidence>
<feature type="transmembrane region" description="Helical" evidence="1">
    <location>
        <begin position="29"/>
        <end position="50"/>
    </location>
</feature>
<keyword evidence="1" id="KW-1133">Transmembrane helix</keyword>
<dbReference type="Proteomes" id="UP000295468">
    <property type="component" value="Unassembled WGS sequence"/>
</dbReference>